<evidence type="ECO:0000313" key="4">
    <source>
        <dbReference type="Proteomes" id="UP000017836"/>
    </source>
</evidence>
<evidence type="ECO:0000313" key="3">
    <source>
        <dbReference type="EMBL" id="ERN11682.1"/>
    </source>
</evidence>
<accession>W1PNW1</accession>
<dbReference type="PANTHER" id="PTHR31029:SF3">
    <property type="entry name" value="IRK-INTERACTING PROTEIN"/>
    <property type="match status" value="1"/>
</dbReference>
<proteinExistence type="predicted"/>
<dbReference type="Gramene" id="ERN11682">
    <property type="protein sequence ID" value="ERN11682"/>
    <property type="gene ID" value="AMTR_s00022p00222930"/>
</dbReference>
<dbReference type="HOGENOM" id="CLU_022742_1_0_1"/>
<feature type="region of interest" description="Disordered" evidence="2">
    <location>
        <begin position="281"/>
        <end position="302"/>
    </location>
</feature>
<evidence type="ECO:0000256" key="2">
    <source>
        <dbReference type="SAM" id="MobiDB-lite"/>
    </source>
</evidence>
<evidence type="ECO:0000256" key="1">
    <source>
        <dbReference type="SAM" id="Coils"/>
    </source>
</evidence>
<name>W1PNW1_AMBTC</name>
<dbReference type="Proteomes" id="UP000017836">
    <property type="component" value="Unassembled WGS sequence"/>
</dbReference>
<dbReference type="OMA" id="LEPHICP"/>
<dbReference type="OrthoDB" id="785851at2759"/>
<evidence type="ECO:0008006" key="5">
    <source>
        <dbReference type="Google" id="ProtNLM"/>
    </source>
</evidence>
<dbReference type="InterPro" id="IPR042316">
    <property type="entry name" value="IRKI-like"/>
</dbReference>
<dbReference type="eggNOG" id="ENOG502QS0M">
    <property type="taxonomic scope" value="Eukaryota"/>
</dbReference>
<dbReference type="AlphaFoldDB" id="W1PNW1"/>
<keyword evidence="1" id="KW-0175">Coiled coil</keyword>
<protein>
    <recommendedName>
        <fullName evidence="5">IRK-interacting protein</fullName>
    </recommendedName>
</protein>
<feature type="compositionally biased region" description="Acidic residues" evidence="2">
    <location>
        <begin position="99"/>
        <end position="117"/>
    </location>
</feature>
<sequence>MAASVLLNNSQEISRQEIQTAIAKAAELRALHAALLQGNSPANLKLQACASPSGSRSSNPFSAQDYPVFTPSYDEEPLPNYSQILSEDRRLSQNWDTTGVEDNDAREMEEETADETDLTFKKKQSPLSRDALSSGVFIREQHICSSEKPSATCNKCKPATIMRDNQIPEQLNTTQVSDSPQKNGKPILSWLFPRLKKKTKQESSLNRVEPADNSQAFKDWGFLPLESLKKELIEATQKRDTALTEVSEMKSSMTELKQKLASLESYCEELKLALKQAVQGKETQVPERPNLTKKGKGMETLKENPMPVSHEVMVEGFLQVVSEARLSAKQFSRTLVTHLESTDENFRERISLLLKPYNLNINSRFSRGVLYHLEALINQAMYQDFENCSFQKNGSPTILDPERDRQAKFASFVSLRNLSWNEVLRKGTKVYSEEFSRFCDQKMSCLISVLNWSRPWPEPLLQSFFIAAKCVWLLHLLAFSFGPPLMILRVEENRSFDPAFMEDILVERRRMQSPSKVRIMVMPGFYVQDKVLRCKVLCRYRSVA</sequence>
<dbReference type="PANTHER" id="PTHR31029">
    <property type="entry name" value="CYCLIN-DEPENDENT KINASE-LIKE PROTEIN"/>
    <property type="match status" value="1"/>
</dbReference>
<keyword evidence="4" id="KW-1185">Reference proteome</keyword>
<feature type="coiled-coil region" evidence="1">
    <location>
        <begin position="225"/>
        <end position="273"/>
    </location>
</feature>
<gene>
    <name evidence="3" type="ORF">AMTR_s00022p00222930</name>
</gene>
<organism evidence="3 4">
    <name type="scientific">Amborella trichopoda</name>
    <dbReference type="NCBI Taxonomy" id="13333"/>
    <lineage>
        <taxon>Eukaryota</taxon>
        <taxon>Viridiplantae</taxon>
        <taxon>Streptophyta</taxon>
        <taxon>Embryophyta</taxon>
        <taxon>Tracheophyta</taxon>
        <taxon>Spermatophyta</taxon>
        <taxon>Magnoliopsida</taxon>
        <taxon>Amborellales</taxon>
        <taxon>Amborellaceae</taxon>
        <taxon>Amborella</taxon>
    </lineage>
</organism>
<dbReference type="KEGG" id="atr:18439883"/>
<dbReference type="EMBL" id="KI392687">
    <property type="protein sequence ID" value="ERN11682.1"/>
    <property type="molecule type" value="Genomic_DNA"/>
</dbReference>
<reference evidence="4" key="1">
    <citation type="journal article" date="2013" name="Science">
        <title>The Amborella genome and the evolution of flowering plants.</title>
        <authorList>
            <consortium name="Amborella Genome Project"/>
        </authorList>
    </citation>
    <scope>NUCLEOTIDE SEQUENCE [LARGE SCALE GENOMIC DNA]</scope>
</reference>
<feature type="region of interest" description="Disordered" evidence="2">
    <location>
        <begin position="86"/>
        <end position="125"/>
    </location>
</feature>